<dbReference type="AlphaFoldDB" id="A0A3D8RQD7"/>
<feature type="transmembrane region" description="Helical" evidence="6">
    <location>
        <begin position="271"/>
        <end position="293"/>
    </location>
</feature>
<dbReference type="Pfam" id="PF01490">
    <property type="entry name" value="Aa_trans"/>
    <property type="match status" value="1"/>
</dbReference>
<feature type="transmembrane region" description="Helical" evidence="6">
    <location>
        <begin position="379"/>
        <end position="406"/>
    </location>
</feature>
<feature type="transmembrane region" description="Helical" evidence="6">
    <location>
        <begin position="156"/>
        <end position="176"/>
    </location>
</feature>
<comment type="similarity">
    <text evidence="2">Belongs to the amino acid/polyamine transporter 2 family.</text>
</comment>
<dbReference type="OrthoDB" id="40134at2759"/>
<evidence type="ECO:0000259" key="7">
    <source>
        <dbReference type="Pfam" id="PF01490"/>
    </source>
</evidence>
<feature type="transmembrane region" description="Helical" evidence="6">
    <location>
        <begin position="427"/>
        <end position="449"/>
    </location>
</feature>
<evidence type="ECO:0000256" key="2">
    <source>
        <dbReference type="ARBA" id="ARBA00008066"/>
    </source>
</evidence>
<feature type="domain" description="Amino acid transporter transmembrane" evidence="7">
    <location>
        <begin position="49"/>
        <end position="443"/>
    </location>
</feature>
<evidence type="ECO:0000313" key="9">
    <source>
        <dbReference type="Proteomes" id="UP000256328"/>
    </source>
</evidence>
<feature type="transmembrane region" description="Helical" evidence="6">
    <location>
        <begin position="58"/>
        <end position="78"/>
    </location>
</feature>
<keyword evidence="4 6" id="KW-1133">Transmembrane helix</keyword>
<dbReference type="Proteomes" id="UP000256328">
    <property type="component" value="Unassembled WGS sequence"/>
</dbReference>
<comment type="caution">
    <text evidence="8">The sequence shown here is derived from an EMBL/GenBank/DDBJ whole genome shotgun (WGS) entry which is preliminary data.</text>
</comment>
<protein>
    <recommendedName>
        <fullName evidence="7">Amino acid transporter transmembrane domain-containing protein</fullName>
    </recommendedName>
</protein>
<dbReference type="FunFam" id="1.20.1740.10:FF:000039">
    <property type="entry name" value="Neutral amino acid transporter (Eurofung)"/>
    <property type="match status" value="1"/>
</dbReference>
<dbReference type="GO" id="GO:0015179">
    <property type="term" value="F:L-amino acid transmembrane transporter activity"/>
    <property type="evidence" value="ECO:0007669"/>
    <property type="project" value="TreeGrafter"/>
</dbReference>
<evidence type="ECO:0000256" key="1">
    <source>
        <dbReference type="ARBA" id="ARBA00004141"/>
    </source>
</evidence>
<evidence type="ECO:0000256" key="3">
    <source>
        <dbReference type="ARBA" id="ARBA00022692"/>
    </source>
</evidence>
<evidence type="ECO:0000313" key="8">
    <source>
        <dbReference type="EMBL" id="RDW76180.1"/>
    </source>
</evidence>
<feature type="transmembrane region" description="Helical" evidence="6">
    <location>
        <begin position="353"/>
        <end position="373"/>
    </location>
</feature>
<evidence type="ECO:0000256" key="6">
    <source>
        <dbReference type="SAM" id="Phobius"/>
    </source>
</evidence>
<evidence type="ECO:0000256" key="4">
    <source>
        <dbReference type="ARBA" id="ARBA00022989"/>
    </source>
</evidence>
<evidence type="ECO:0000256" key="5">
    <source>
        <dbReference type="ARBA" id="ARBA00023136"/>
    </source>
</evidence>
<name>A0A3D8RQD7_9HELO</name>
<dbReference type="Gene3D" id="1.20.1740.10">
    <property type="entry name" value="Amino acid/polyamine transporter I"/>
    <property type="match status" value="1"/>
</dbReference>
<accession>A0A3D8RQD7</accession>
<dbReference type="GO" id="GO:0016020">
    <property type="term" value="C:membrane"/>
    <property type="evidence" value="ECO:0007669"/>
    <property type="project" value="UniProtKB-SubCell"/>
</dbReference>
<feature type="transmembrane region" description="Helical" evidence="6">
    <location>
        <begin position="313"/>
        <end position="333"/>
    </location>
</feature>
<dbReference type="InterPro" id="IPR013057">
    <property type="entry name" value="AA_transpt_TM"/>
</dbReference>
<feature type="transmembrane region" description="Helical" evidence="6">
    <location>
        <begin position="84"/>
        <end position="104"/>
    </location>
</feature>
<feature type="transmembrane region" description="Helical" evidence="6">
    <location>
        <begin position="125"/>
        <end position="150"/>
    </location>
</feature>
<gene>
    <name evidence="8" type="ORF">BP5796_07001</name>
</gene>
<feature type="transmembrane region" description="Helical" evidence="6">
    <location>
        <begin position="235"/>
        <end position="259"/>
    </location>
</feature>
<keyword evidence="9" id="KW-1185">Reference proteome</keyword>
<dbReference type="EMBL" id="PDLN01000009">
    <property type="protein sequence ID" value="RDW76180.1"/>
    <property type="molecule type" value="Genomic_DNA"/>
</dbReference>
<organism evidence="8 9">
    <name type="scientific">Coleophoma crateriformis</name>
    <dbReference type="NCBI Taxonomy" id="565419"/>
    <lineage>
        <taxon>Eukaryota</taxon>
        <taxon>Fungi</taxon>
        <taxon>Dikarya</taxon>
        <taxon>Ascomycota</taxon>
        <taxon>Pezizomycotina</taxon>
        <taxon>Leotiomycetes</taxon>
        <taxon>Helotiales</taxon>
        <taxon>Dermateaceae</taxon>
        <taxon>Coleophoma</taxon>
    </lineage>
</organism>
<keyword evidence="5 6" id="KW-0472">Membrane</keyword>
<sequence>MSLRKISSEKYIRDAEIAAAAPIAFPVEEYDNKEREVFEKKDGVVDFRTVGWPRATGIFLKVIFATGVLSIPTAFASLGAVPGVLSVIGWGALNTYLGVILGNFRAEHPSNHSIADMAGMMGGPILKEMVGALFVIAWILGTGSGIVGIAVALNTFSNHAACTVWWCFLAAFIIAAMASVRTFHAIGWLTWTGFISIFIAVLIVVIGVTLRDRPAGAPQTGPYELGFLVIGNPTFQAGITASATIFVSSAGPVAFVPVIAEMRSPGDYKKALFSCMGFVHASYICFALVVYKWCGTWVTSPSLGSAGPTLQKVSYGVGVFGLLVSGALGLHVAAKFLFVRILRNSRHLQSNTLIHWGTWLSCTFGLCAISFILAEAVPIFNYLLALTGSLCFAPLQIALPGCLYLFQYRNTYKAGTALQKTIYYAHFLLPLLGAFMCAGGTYGVVQSIIDAYANGTVGGVFSCANDSGIV</sequence>
<dbReference type="PANTHER" id="PTHR22950:SF697">
    <property type="entry name" value="AMINO ACID TRANSPORTER (EUROFUNG)"/>
    <property type="match status" value="1"/>
</dbReference>
<feature type="transmembrane region" description="Helical" evidence="6">
    <location>
        <begin position="188"/>
        <end position="210"/>
    </location>
</feature>
<comment type="subcellular location">
    <subcellularLocation>
        <location evidence="1">Membrane</location>
        <topology evidence="1">Multi-pass membrane protein</topology>
    </subcellularLocation>
</comment>
<keyword evidence="3 6" id="KW-0812">Transmembrane</keyword>
<reference evidence="8 9" key="1">
    <citation type="journal article" date="2018" name="IMA Fungus">
        <title>IMA Genome-F 9: Draft genome sequence of Annulohypoxylon stygium, Aspergillus mulundensis, Berkeleyomyces basicola (syn. Thielaviopsis basicola), Ceratocystis smalleyi, two Cercospora beticola strains, Coleophoma cylindrospora, Fusarium fracticaudum, Phialophora cf. hyalina, and Morchella septimelata.</title>
        <authorList>
            <person name="Wingfield B.D."/>
            <person name="Bills G.F."/>
            <person name="Dong Y."/>
            <person name="Huang W."/>
            <person name="Nel W.J."/>
            <person name="Swalarsk-Parry B.S."/>
            <person name="Vaghefi N."/>
            <person name="Wilken P.M."/>
            <person name="An Z."/>
            <person name="de Beer Z.W."/>
            <person name="De Vos L."/>
            <person name="Chen L."/>
            <person name="Duong T.A."/>
            <person name="Gao Y."/>
            <person name="Hammerbacher A."/>
            <person name="Kikkert J.R."/>
            <person name="Li Y."/>
            <person name="Li H."/>
            <person name="Li K."/>
            <person name="Li Q."/>
            <person name="Liu X."/>
            <person name="Ma X."/>
            <person name="Naidoo K."/>
            <person name="Pethybridge S.J."/>
            <person name="Sun J."/>
            <person name="Steenkamp E.T."/>
            <person name="van der Nest M.A."/>
            <person name="van Wyk S."/>
            <person name="Wingfield M.J."/>
            <person name="Xiong C."/>
            <person name="Yue Q."/>
            <person name="Zhang X."/>
        </authorList>
    </citation>
    <scope>NUCLEOTIDE SEQUENCE [LARGE SCALE GENOMIC DNA]</scope>
    <source>
        <strain evidence="8 9">BP5796</strain>
    </source>
</reference>
<proteinExistence type="inferred from homology"/>
<dbReference type="PANTHER" id="PTHR22950">
    <property type="entry name" value="AMINO ACID TRANSPORTER"/>
    <property type="match status" value="1"/>
</dbReference>